<keyword evidence="1" id="KW-0479">Metal-binding</keyword>
<gene>
    <name evidence="8" type="ORF">EV702DRAFT_1147118</name>
</gene>
<proteinExistence type="predicted"/>
<evidence type="ECO:0000256" key="2">
    <source>
        <dbReference type="ARBA" id="ARBA00022771"/>
    </source>
</evidence>
<evidence type="ECO:0000313" key="9">
    <source>
        <dbReference type="Proteomes" id="UP000714275"/>
    </source>
</evidence>
<dbReference type="SMART" id="SM00213">
    <property type="entry name" value="UBQ"/>
    <property type="match status" value="1"/>
</dbReference>
<dbReference type="PROSITE" id="PS50089">
    <property type="entry name" value="ZF_RING_2"/>
    <property type="match status" value="1"/>
</dbReference>
<dbReference type="OrthoDB" id="428577at2759"/>
<feature type="domain" description="RING-type" evidence="7">
    <location>
        <begin position="471"/>
        <end position="504"/>
    </location>
</feature>
<keyword evidence="3" id="KW-0862">Zinc</keyword>
<feature type="domain" description="Ubiquitin-like" evidence="6">
    <location>
        <begin position="252"/>
        <end position="327"/>
    </location>
</feature>
<dbReference type="SUPFAM" id="SSF57850">
    <property type="entry name" value="RING/U-box"/>
    <property type="match status" value="1"/>
</dbReference>
<dbReference type="PROSITE" id="PS50053">
    <property type="entry name" value="UBIQUITIN_2"/>
    <property type="match status" value="1"/>
</dbReference>
<dbReference type="SUPFAM" id="SSF54236">
    <property type="entry name" value="Ubiquitin-like"/>
    <property type="match status" value="1"/>
</dbReference>
<sequence>MSSYDPNDFQINPRELLSAQLPRNNDESGADSLSIDSGSLTIYFRRTVRVPETANPNRLPPGLGSFPLYNVAEFSHVLPQNMVEKGGLFIAMYQREAMWLQFNSNKTFAIRIYVGGINVITGEPMVPNMATLLERQNGIKKKQDYIIVPSQPWLDGIATGRGMVKQFAAVPYGSGYSIEHQITGSETTGGLQIEVIPAYQASVHLKGVDIHRTPHELGLSLGSETTMTNLNALPPPRTASSGMQNSSTGRVMQIFVKKLNGKTLPIMAASSDTIHDIKLIIQDTQRIPPDEQRLQHGGRDLKDDHTLSDYYINKESTLYLVLRLRGGGEGTPMSSSGRKKRPMICSSGRKSTPMMSFGAGGTIKQAINKDHNDPRIWDVGRTKIFNVQVLNAAHFEDITKMMAPPTPVDIEAYAAAGLPFFDIFNEVPTDVHGFNRFMKIKTVSMIDRMLGVKKAVTYEPGVRVPSQKCQCQNNMLSCVIRPCNHAVCSVCAAYYSSTRCPICKKTATTVVGIAAPMAAPSMESVRKLPVVLLEMHQVNDGREEFVSIVGDGAR</sequence>
<evidence type="ECO:0000256" key="1">
    <source>
        <dbReference type="ARBA" id="ARBA00022723"/>
    </source>
</evidence>
<protein>
    <recommendedName>
        <fullName evidence="10">Ubiquitin-like domain-containing protein</fullName>
    </recommendedName>
</protein>
<evidence type="ECO:0000313" key="8">
    <source>
        <dbReference type="EMBL" id="KAG1767368.1"/>
    </source>
</evidence>
<dbReference type="InterPro" id="IPR050158">
    <property type="entry name" value="Ubiquitin_ubiquitin-like"/>
</dbReference>
<evidence type="ECO:0000259" key="6">
    <source>
        <dbReference type="PROSITE" id="PS50053"/>
    </source>
</evidence>
<comment type="caution">
    <text evidence="8">The sequence shown here is derived from an EMBL/GenBank/DDBJ whole genome shotgun (WGS) entry which is preliminary data.</text>
</comment>
<dbReference type="EMBL" id="JABBWD010000087">
    <property type="protein sequence ID" value="KAG1767368.1"/>
    <property type="molecule type" value="Genomic_DNA"/>
</dbReference>
<accession>A0A9P6ZIG5</accession>
<evidence type="ECO:0000259" key="7">
    <source>
        <dbReference type="PROSITE" id="PS50089"/>
    </source>
</evidence>
<dbReference type="InterPro" id="IPR017907">
    <property type="entry name" value="Znf_RING_CS"/>
</dbReference>
<name>A0A9P6ZIG5_9AGAM</name>
<evidence type="ECO:0008006" key="10">
    <source>
        <dbReference type="Google" id="ProtNLM"/>
    </source>
</evidence>
<dbReference type="Gene3D" id="3.10.20.90">
    <property type="entry name" value="Phosphatidylinositol 3-kinase Catalytic Subunit, Chain A, domain 1"/>
    <property type="match status" value="1"/>
</dbReference>
<evidence type="ECO:0000256" key="5">
    <source>
        <dbReference type="SAM" id="MobiDB-lite"/>
    </source>
</evidence>
<feature type="region of interest" description="Disordered" evidence="5">
    <location>
        <begin position="329"/>
        <end position="351"/>
    </location>
</feature>
<organism evidence="8 9">
    <name type="scientific">Suillus placidus</name>
    <dbReference type="NCBI Taxonomy" id="48579"/>
    <lineage>
        <taxon>Eukaryota</taxon>
        <taxon>Fungi</taxon>
        <taxon>Dikarya</taxon>
        <taxon>Basidiomycota</taxon>
        <taxon>Agaricomycotina</taxon>
        <taxon>Agaricomycetes</taxon>
        <taxon>Agaricomycetidae</taxon>
        <taxon>Boletales</taxon>
        <taxon>Suillineae</taxon>
        <taxon>Suillaceae</taxon>
        <taxon>Suillus</taxon>
    </lineage>
</organism>
<dbReference type="Pfam" id="PF00240">
    <property type="entry name" value="ubiquitin"/>
    <property type="match status" value="1"/>
</dbReference>
<dbReference type="Proteomes" id="UP000714275">
    <property type="component" value="Unassembled WGS sequence"/>
</dbReference>
<dbReference type="InterPro" id="IPR029071">
    <property type="entry name" value="Ubiquitin-like_domsf"/>
</dbReference>
<dbReference type="InterPro" id="IPR000626">
    <property type="entry name" value="Ubiquitin-like_dom"/>
</dbReference>
<evidence type="ECO:0000256" key="4">
    <source>
        <dbReference type="PROSITE-ProRule" id="PRU00175"/>
    </source>
</evidence>
<dbReference type="InterPro" id="IPR019956">
    <property type="entry name" value="Ubiquitin_dom"/>
</dbReference>
<keyword evidence="9" id="KW-1185">Reference proteome</keyword>
<reference evidence="8" key="1">
    <citation type="journal article" date="2020" name="New Phytol.">
        <title>Comparative genomics reveals dynamic genome evolution in host specialist ectomycorrhizal fungi.</title>
        <authorList>
            <person name="Lofgren L.A."/>
            <person name="Nguyen N.H."/>
            <person name="Vilgalys R."/>
            <person name="Ruytinx J."/>
            <person name="Liao H.L."/>
            <person name="Branco S."/>
            <person name="Kuo A."/>
            <person name="LaButti K."/>
            <person name="Lipzen A."/>
            <person name="Andreopoulos W."/>
            <person name="Pangilinan J."/>
            <person name="Riley R."/>
            <person name="Hundley H."/>
            <person name="Na H."/>
            <person name="Barry K."/>
            <person name="Grigoriev I.V."/>
            <person name="Stajich J.E."/>
            <person name="Kennedy P.G."/>
        </authorList>
    </citation>
    <scope>NUCLEOTIDE SEQUENCE</scope>
    <source>
        <strain evidence="8">DOB743</strain>
    </source>
</reference>
<evidence type="ECO:0000256" key="3">
    <source>
        <dbReference type="ARBA" id="ARBA00022833"/>
    </source>
</evidence>
<dbReference type="PROSITE" id="PS00518">
    <property type="entry name" value="ZF_RING_1"/>
    <property type="match status" value="1"/>
</dbReference>
<dbReference type="InterPro" id="IPR001841">
    <property type="entry name" value="Znf_RING"/>
</dbReference>
<dbReference type="GO" id="GO:0008270">
    <property type="term" value="F:zinc ion binding"/>
    <property type="evidence" value="ECO:0007669"/>
    <property type="project" value="UniProtKB-KW"/>
</dbReference>
<dbReference type="PRINTS" id="PR00348">
    <property type="entry name" value="UBIQUITIN"/>
</dbReference>
<dbReference type="AlphaFoldDB" id="A0A9P6ZIG5"/>
<dbReference type="PANTHER" id="PTHR10666">
    <property type="entry name" value="UBIQUITIN"/>
    <property type="match status" value="1"/>
</dbReference>
<keyword evidence="2 4" id="KW-0863">Zinc-finger</keyword>